<name>D2ZZ79_NEIM2</name>
<comment type="caution">
    <text evidence="1">The sequence shown here is derived from an EMBL/GenBank/DDBJ whole genome shotgun (WGS) entry which is preliminary data.</text>
</comment>
<accession>D2ZZ79</accession>
<protein>
    <submittedName>
        <fullName evidence="1">Uncharacterized protein</fullName>
    </submittedName>
</protein>
<dbReference type="EMBL" id="ACDX02000017">
    <property type="protein sequence ID" value="EFC87581.1"/>
    <property type="molecule type" value="Genomic_DNA"/>
</dbReference>
<dbReference type="AlphaFoldDB" id="D2ZZ79"/>
<reference evidence="1 2" key="1">
    <citation type="submission" date="2009-10" db="EMBL/GenBank/DDBJ databases">
        <authorList>
            <person name="Weinstock G."/>
            <person name="Sodergren E."/>
            <person name="Clifton S."/>
            <person name="Fulton L."/>
            <person name="Fulton B."/>
            <person name="Courtney L."/>
            <person name="Fronick C."/>
            <person name="Harrison M."/>
            <person name="Strong C."/>
            <person name="Farmer C."/>
            <person name="Delahaunty K."/>
            <person name="Markovic C."/>
            <person name="Hall O."/>
            <person name="Minx P."/>
            <person name="Tomlinson C."/>
            <person name="Mitreva M."/>
            <person name="Nelson J."/>
            <person name="Hou S."/>
            <person name="Wollam A."/>
            <person name="Pepin K.H."/>
            <person name="Johnson M."/>
            <person name="Bhonagiri V."/>
            <person name="Nash W.E."/>
            <person name="Warren W."/>
            <person name="Chinwalla A."/>
            <person name="Mardis E.R."/>
            <person name="Wilson R.K."/>
        </authorList>
    </citation>
    <scope>NUCLEOTIDE SEQUENCE [LARGE SCALE GENOMIC DNA]</scope>
    <source>
        <strain evidence="2">ATCC 25996 / DSM 4631 / NCTC 10774 / M26</strain>
    </source>
</reference>
<evidence type="ECO:0000313" key="1">
    <source>
        <dbReference type="EMBL" id="EFC87581.1"/>
    </source>
</evidence>
<dbReference type="Proteomes" id="UP000003344">
    <property type="component" value="Unassembled WGS sequence"/>
</dbReference>
<evidence type="ECO:0000313" key="2">
    <source>
        <dbReference type="Proteomes" id="UP000003344"/>
    </source>
</evidence>
<gene>
    <name evidence="1" type="ORF">NEIMUCOT_05948</name>
</gene>
<sequence>MPVFFVRKKRTWRGRLFGFQTTTYRDFTLKQDRVEEWSAV</sequence>
<proteinExistence type="predicted"/>
<organism evidence="1 2">
    <name type="scientific">Neisseria mucosa (strain ATCC 25996 / DSM 4631 / NCTC 10774 / M26)</name>
    <dbReference type="NCBI Taxonomy" id="546266"/>
    <lineage>
        <taxon>Bacteria</taxon>
        <taxon>Pseudomonadati</taxon>
        <taxon>Pseudomonadota</taxon>
        <taxon>Betaproteobacteria</taxon>
        <taxon>Neisseriales</taxon>
        <taxon>Neisseriaceae</taxon>
        <taxon>Neisseria</taxon>
    </lineage>
</organism>